<feature type="region of interest" description="Disordered" evidence="1">
    <location>
        <begin position="114"/>
        <end position="143"/>
    </location>
</feature>
<gene>
    <name evidence="3" type="ORF">JD844_005097</name>
</gene>
<dbReference type="PROSITE" id="PS50132">
    <property type="entry name" value="RGS"/>
    <property type="match status" value="1"/>
</dbReference>
<feature type="region of interest" description="Disordered" evidence="1">
    <location>
        <begin position="190"/>
        <end position="216"/>
    </location>
</feature>
<dbReference type="InterPro" id="IPR044926">
    <property type="entry name" value="RGS_subdomain_2"/>
</dbReference>
<evidence type="ECO:0000313" key="4">
    <source>
        <dbReference type="Proteomes" id="UP000826234"/>
    </source>
</evidence>
<dbReference type="InterPro" id="IPR016137">
    <property type="entry name" value="RGS"/>
</dbReference>
<accession>A0ABQ7SE71</accession>
<organism evidence="3 4">
    <name type="scientific">Phrynosoma platyrhinos</name>
    <name type="common">Desert horned lizard</name>
    <dbReference type="NCBI Taxonomy" id="52577"/>
    <lineage>
        <taxon>Eukaryota</taxon>
        <taxon>Metazoa</taxon>
        <taxon>Chordata</taxon>
        <taxon>Craniata</taxon>
        <taxon>Vertebrata</taxon>
        <taxon>Euteleostomi</taxon>
        <taxon>Lepidosauria</taxon>
        <taxon>Squamata</taxon>
        <taxon>Bifurcata</taxon>
        <taxon>Unidentata</taxon>
        <taxon>Episquamata</taxon>
        <taxon>Toxicofera</taxon>
        <taxon>Iguania</taxon>
        <taxon>Phrynosomatidae</taxon>
        <taxon>Phrynosomatinae</taxon>
        <taxon>Phrynosoma</taxon>
    </lineage>
</organism>
<feature type="domain" description="RGS" evidence="2">
    <location>
        <begin position="1"/>
        <end position="72"/>
    </location>
</feature>
<evidence type="ECO:0000256" key="1">
    <source>
        <dbReference type="SAM" id="MobiDB-lite"/>
    </source>
</evidence>
<evidence type="ECO:0000313" key="3">
    <source>
        <dbReference type="EMBL" id="KAH0615636.1"/>
    </source>
</evidence>
<dbReference type="EMBL" id="JAIPUX010005291">
    <property type="protein sequence ID" value="KAH0615636.1"/>
    <property type="molecule type" value="Genomic_DNA"/>
</dbReference>
<feature type="compositionally biased region" description="Basic and acidic residues" evidence="1">
    <location>
        <begin position="198"/>
        <end position="214"/>
    </location>
</feature>
<sequence length="398" mass="43713">MASRARKIFAEYVAAQSCKEVNLDSFTREHTKENMQAVTRGSFDLAQRRIYGLMDKDSYPRFLRSELYLDLVRQKKTSPPVRKWGWGLEEEAFLSGTATTVGLVIPPPPDYCEIRGSSSPPPPRKKLWRQRAQKDGGVLSTDQDGFLVDGRLAQRRQGSSVPRACGRAKAVAVAVAVAVARRVCIGVEEEEEEEEEGRTEHLEGEAEGAEDPHRSPAPFTVPTLRLDSTFSQGPTGATLEPGGAVDLCLEDEEEEEHEEEDESEAAYLNLGGGKRCSLFAAPSPPHRPSCGLSVRNSLRRRTHSEGSLLQEPRGDHGFTSDTSLNYAEVQGPSASWTLPSPKTLKKQMTKNGGSIHQLTLLFVGNRKPQHLHPHLLLDPTCACDGGAGAVHKEEKRSL</sequence>
<comment type="caution">
    <text evidence="3">The sequence shown here is derived from an EMBL/GenBank/DDBJ whole genome shotgun (WGS) entry which is preliminary data.</text>
</comment>
<evidence type="ECO:0000259" key="2">
    <source>
        <dbReference type="PROSITE" id="PS50132"/>
    </source>
</evidence>
<dbReference type="PANTHER" id="PTHR46848">
    <property type="entry name" value="REGULATOR OF G-PROTEIN SIGNALING 3"/>
    <property type="match status" value="1"/>
</dbReference>
<dbReference type="PRINTS" id="PR01301">
    <property type="entry name" value="RGSPROTEIN"/>
</dbReference>
<dbReference type="PANTHER" id="PTHR46848:SF1">
    <property type="entry name" value="REGULATOR OF G-PROTEIN SIGNALING 3"/>
    <property type="match status" value="1"/>
</dbReference>
<dbReference type="Gene3D" id="1.10.167.10">
    <property type="entry name" value="Regulator of G-protein Signalling 4, domain 2"/>
    <property type="match status" value="1"/>
</dbReference>
<dbReference type="Proteomes" id="UP000826234">
    <property type="component" value="Unassembled WGS sequence"/>
</dbReference>
<name>A0ABQ7SE71_PHRPL</name>
<proteinExistence type="predicted"/>
<dbReference type="SUPFAM" id="SSF48097">
    <property type="entry name" value="Regulator of G-protein signaling, RGS"/>
    <property type="match status" value="1"/>
</dbReference>
<feature type="region of interest" description="Disordered" evidence="1">
    <location>
        <begin position="301"/>
        <end position="320"/>
    </location>
</feature>
<dbReference type="SMART" id="SM00315">
    <property type="entry name" value="RGS"/>
    <property type="match status" value="1"/>
</dbReference>
<protein>
    <recommendedName>
        <fullName evidence="2">RGS domain-containing protein</fullName>
    </recommendedName>
</protein>
<reference evidence="3 4" key="1">
    <citation type="journal article" date="2022" name="Gigascience">
        <title>A chromosome-level genome assembly and annotation of the desert horned lizard, Phrynosoma platyrhinos, provides insight into chromosomal rearrangements among reptiles.</title>
        <authorList>
            <person name="Koochekian N."/>
            <person name="Ascanio A."/>
            <person name="Farleigh K."/>
            <person name="Card D.C."/>
            <person name="Schield D.R."/>
            <person name="Castoe T.A."/>
            <person name="Jezkova T."/>
        </authorList>
    </citation>
    <scope>NUCLEOTIDE SEQUENCE [LARGE SCALE GENOMIC DNA]</scope>
    <source>
        <strain evidence="3">NK-2021</strain>
    </source>
</reference>
<dbReference type="InterPro" id="IPR036305">
    <property type="entry name" value="RGS_sf"/>
</dbReference>
<dbReference type="Pfam" id="PF00615">
    <property type="entry name" value="RGS"/>
    <property type="match status" value="1"/>
</dbReference>
<keyword evidence="4" id="KW-1185">Reference proteome</keyword>